<protein>
    <submittedName>
        <fullName evidence="6">Acyl-CoA dehydrogenase</fullName>
    </submittedName>
</protein>
<dbReference type="HOGENOM" id="CLU_876753_0_0_5"/>
<evidence type="ECO:0000313" key="6">
    <source>
        <dbReference type="EMBL" id="AGT10876.1"/>
    </source>
</evidence>
<name>S5Z074_PARAH</name>
<dbReference type="eggNOG" id="COG1960">
    <property type="taxonomic scope" value="Bacteria"/>
</dbReference>
<geneLocation type="plasmid" evidence="6 7">
    <name>pAMI4</name>
</geneLocation>
<keyword evidence="6" id="KW-0614">Plasmid</keyword>
<evidence type="ECO:0000256" key="2">
    <source>
        <dbReference type="ARBA" id="ARBA00022827"/>
    </source>
</evidence>
<dbReference type="PANTHER" id="PTHR43884:SF20">
    <property type="entry name" value="ACYL-COA DEHYDROGENASE FADE28"/>
    <property type="match status" value="1"/>
</dbReference>
<dbReference type="InterPro" id="IPR037069">
    <property type="entry name" value="AcylCoA_DH/ox_N_sf"/>
</dbReference>
<evidence type="ECO:0000256" key="1">
    <source>
        <dbReference type="ARBA" id="ARBA00022630"/>
    </source>
</evidence>
<gene>
    <name evidence="6" type="ORF">JCM7686_pAMI4p185</name>
</gene>
<dbReference type="AlphaFoldDB" id="S5Z074"/>
<dbReference type="KEGG" id="pami:JCM7686_pAMI4p185"/>
<dbReference type="InterPro" id="IPR009075">
    <property type="entry name" value="AcylCo_DH/oxidase_C"/>
</dbReference>
<evidence type="ECO:0000256" key="3">
    <source>
        <dbReference type="ARBA" id="ARBA00023002"/>
    </source>
</evidence>
<dbReference type="InterPro" id="IPR036250">
    <property type="entry name" value="AcylCo_DH-like_C"/>
</dbReference>
<feature type="domain" description="Acyl-CoA dehydrogenase/oxidase C-terminal" evidence="4">
    <location>
        <begin position="185"/>
        <end position="303"/>
    </location>
</feature>
<dbReference type="InterPro" id="IPR013786">
    <property type="entry name" value="AcylCoA_DH/ox_N"/>
</dbReference>
<dbReference type="GO" id="GO:0050660">
    <property type="term" value="F:flavin adenine dinucleotide binding"/>
    <property type="evidence" value="ECO:0007669"/>
    <property type="project" value="InterPro"/>
</dbReference>
<dbReference type="PATRIC" id="fig|1367847.3.peg.3818"/>
<dbReference type="EMBL" id="CP006652">
    <property type="protein sequence ID" value="AGT10876.1"/>
    <property type="molecule type" value="Genomic_DNA"/>
</dbReference>
<keyword evidence="1" id="KW-0285">Flavoprotein</keyword>
<organism evidence="6 7">
    <name type="scientific">Paracoccus aminophilus JCM 7686</name>
    <dbReference type="NCBI Taxonomy" id="1367847"/>
    <lineage>
        <taxon>Bacteria</taxon>
        <taxon>Pseudomonadati</taxon>
        <taxon>Pseudomonadota</taxon>
        <taxon>Alphaproteobacteria</taxon>
        <taxon>Rhodobacterales</taxon>
        <taxon>Paracoccaceae</taxon>
        <taxon>Paracoccus</taxon>
    </lineage>
</organism>
<dbReference type="PANTHER" id="PTHR43884">
    <property type="entry name" value="ACYL-COA DEHYDROGENASE"/>
    <property type="match status" value="1"/>
</dbReference>
<evidence type="ECO:0000259" key="4">
    <source>
        <dbReference type="Pfam" id="PF00441"/>
    </source>
</evidence>
<keyword evidence="3" id="KW-0560">Oxidoreductase</keyword>
<reference evidence="6 7" key="1">
    <citation type="journal article" date="2014" name="BMC Genomics">
        <title>Architecture and functions of a multipartite genome of the methylotrophic bacterium Paracoccus aminophilus JCM 7686, containing primary and secondary chromids.</title>
        <authorList>
            <person name="Dziewit L."/>
            <person name="Czarnecki J."/>
            <person name="Wibberg D."/>
            <person name="Radlinska M."/>
            <person name="Mrozek P."/>
            <person name="Szymczak M."/>
            <person name="Schluter A."/>
            <person name="Puhler A."/>
            <person name="Bartosik D."/>
        </authorList>
    </citation>
    <scope>NUCLEOTIDE SEQUENCE [LARGE SCALE GENOMIC DNA]</scope>
    <source>
        <strain evidence="6">JCM 7686</strain>
        <plasmid evidence="7">Plasmid pAMI4</plasmid>
    </source>
</reference>
<dbReference type="GO" id="GO:0003995">
    <property type="term" value="F:acyl-CoA dehydrogenase activity"/>
    <property type="evidence" value="ECO:0007669"/>
    <property type="project" value="TreeGrafter"/>
</dbReference>
<dbReference type="Gene3D" id="1.10.540.10">
    <property type="entry name" value="Acyl-CoA dehydrogenase/oxidase, N-terminal domain"/>
    <property type="match status" value="1"/>
</dbReference>
<evidence type="ECO:0000259" key="5">
    <source>
        <dbReference type="Pfam" id="PF02771"/>
    </source>
</evidence>
<dbReference type="Pfam" id="PF00441">
    <property type="entry name" value="Acyl-CoA_dh_1"/>
    <property type="match status" value="1"/>
</dbReference>
<dbReference type="SUPFAM" id="SSF47203">
    <property type="entry name" value="Acyl-CoA dehydrogenase C-terminal domain-like"/>
    <property type="match status" value="1"/>
</dbReference>
<evidence type="ECO:0000313" key="7">
    <source>
        <dbReference type="Proteomes" id="UP000015480"/>
    </source>
</evidence>
<keyword evidence="7" id="KW-1185">Reference proteome</keyword>
<keyword evidence="2" id="KW-0274">FAD</keyword>
<dbReference type="Pfam" id="PF02771">
    <property type="entry name" value="Acyl-CoA_dh_N"/>
    <property type="match status" value="1"/>
</dbReference>
<proteinExistence type="predicted"/>
<accession>S5Z074</accession>
<sequence>MAAMMEKSDLEVLARSVARFADEAKGTDPLPGLAELGLIGAGLSEAQGGAEAGAQGEAAIATEIGRAGLQATPALECVLVPLLLAGTDLGTQVSAGAARVAVSGNLLDARPDHAGLPFTAFGPEGATQVLMLDGSGALRLAPLPGPARQMIDGRAIWTVPPVDAGTVIAGGAEALPLALARALSAAAADATGAMGALYEMTLAYMRERRQFGQALGSFQTIQFRMVDLSIALEEARALSGAAARALDAQDPRAAQLAHAAWVQAVTSGGLIAREAVQLHGGIGMTEESATAPLVKRLTVDEQVFGGVEAHLGRYRAA</sequence>
<feature type="domain" description="Acyl-CoA dehydrogenase/oxidase N-terminal" evidence="5">
    <location>
        <begin position="19"/>
        <end position="88"/>
    </location>
</feature>
<dbReference type="Proteomes" id="UP000015480">
    <property type="component" value="Plasmid pAMI4"/>
</dbReference>
<dbReference type="Gene3D" id="1.20.140.10">
    <property type="entry name" value="Butyryl-CoA Dehydrogenase, subunit A, domain 3"/>
    <property type="match status" value="1"/>
</dbReference>